<dbReference type="EMBL" id="JBBPBK010000006">
    <property type="protein sequence ID" value="KAK9284035.1"/>
    <property type="molecule type" value="Genomic_DNA"/>
</dbReference>
<reference evidence="2 3" key="1">
    <citation type="journal article" date="2024" name="Plant J.">
        <title>Genome sequences and population genomics reveal climatic adaptation and genomic divergence between two closely related sweetgum species.</title>
        <authorList>
            <person name="Xu W.Q."/>
            <person name="Ren C.Q."/>
            <person name="Zhang X.Y."/>
            <person name="Comes H.P."/>
            <person name="Liu X.H."/>
            <person name="Li Y.G."/>
            <person name="Kettle C.J."/>
            <person name="Jalonen R."/>
            <person name="Gaisberger H."/>
            <person name="Ma Y.Z."/>
            <person name="Qiu Y.X."/>
        </authorList>
    </citation>
    <scope>NUCLEOTIDE SEQUENCE [LARGE SCALE GENOMIC DNA]</scope>
    <source>
        <strain evidence="2">Hangzhou</strain>
    </source>
</reference>
<feature type="compositionally biased region" description="Polar residues" evidence="1">
    <location>
        <begin position="275"/>
        <end position="285"/>
    </location>
</feature>
<feature type="region of interest" description="Disordered" evidence="1">
    <location>
        <begin position="262"/>
        <end position="317"/>
    </location>
</feature>
<name>A0AAP0X3Y6_LIQFO</name>
<accession>A0AAP0X3Y6</accession>
<dbReference type="Proteomes" id="UP001415857">
    <property type="component" value="Unassembled WGS sequence"/>
</dbReference>
<evidence type="ECO:0000313" key="3">
    <source>
        <dbReference type="Proteomes" id="UP001415857"/>
    </source>
</evidence>
<evidence type="ECO:0000313" key="2">
    <source>
        <dbReference type="EMBL" id="KAK9284035.1"/>
    </source>
</evidence>
<feature type="compositionally biased region" description="Low complexity" evidence="1">
    <location>
        <begin position="264"/>
        <end position="274"/>
    </location>
</feature>
<dbReference type="PANTHER" id="PTHR33356:SF17">
    <property type="entry name" value="TPX2 CENTRAL DOMAIN-CONTAINING PROTEIN"/>
    <property type="match status" value="1"/>
</dbReference>
<gene>
    <name evidence="2" type="ORF">L1049_012295</name>
</gene>
<protein>
    <recommendedName>
        <fullName evidence="4">TIP41-like protein</fullName>
    </recommendedName>
</protein>
<evidence type="ECO:0000256" key="1">
    <source>
        <dbReference type="SAM" id="MobiDB-lite"/>
    </source>
</evidence>
<feature type="region of interest" description="Disordered" evidence="1">
    <location>
        <begin position="137"/>
        <end position="159"/>
    </location>
</feature>
<organism evidence="2 3">
    <name type="scientific">Liquidambar formosana</name>
    <name type="common">Formosan gum</name>
    <dbReference type="NCBI Taxonomy" id="63359"/>
    <lineage>
        <taxon>Eukaryota</taxon>
        <taxon>Viridiplantae</taxon>
        <taxon>Streptophyta</taxon>
        <taxon>Embryophyta</taxon>
        <taxon>Tracheophyta</taxon>
        <taxon>Spermatophyta</taxon>
        <taxon>Magnoliopsida</taxon>
        <taxon>eudicotyledons</taxon>
        <taxon>Gunneridae</taxon>
        <taxon>Pentapetalae</taxon>
        <taxon>Saxifragales</taxon>
        <taxon>Altingiaceae</taxon>
        <taxon>Liquidambar</taxon>
    </lineage>
</organism>
<evidence type="ECO:0008006" key="4">
    <source>
        <dbReference type="Google" id="ProtNLM"/>
    </source>
</evidence>
<comment type="caution">
    <text evidence="2">The sequence shown here is derived from an EMBL/GenBank/DDBJ whole genome shotgun (WGS) entry which is preliminary data.</text>
</comment>
<dbReference type="AlphaFoldDB" id="A0AAP0X3Y6"/>
<keyword evidence="3" id="KW-1185">Reference proteome</keyword>
<sequence length="427" mass="47036">MAEILDDGEFWLPSHFLTDDNIIMSKGNVMKNGMKTDTEGSLGFGFPTEFPYEFDSFGSNSALSSPVESVVSSTETESDEDDFLAGLTRQLARSTLQETQKLAGPMLSTEKLEKTWVMAGSPQSTLSGFGSWSGRSAVSSNGSPNGCSQVSSPPTTPLSSKNDAWDLIYAAAGQVARLKMSGEGPPHKYQQGRGLLGHPRNPSQVPLPPVKNPNTGFYSNDSLVQNLAQRNQFQQVKHDQVLHQQTKQCSSVWGRQAKEEWFSQQNQLQQPQIQNRGRTAGNENGRSLRPLGLPQSAWPPLQTRPHQHHNQPNTASGMRAVFLGGSGVRRESTGTGVFLPRRYTNTTDSRKKPGCSTVLLPARVVQALNLNFEDMNAHSQQRFNVGLTADYDALVARRNALLTQQKRSLRPEGALNHEICLPQEWTY</sequence>
<proteinExistence type="predicted"/>
<dbReference type="PANTHER" id="PTHR33356">
    <property type="entry name" value="TIP41-LIKE PROTEIN"/>
    <property type="match status" value="1"/>
</dbReference>